<keyword evidence="7" id="KW-1133">Transmembrane helix</keyword>
<feature type="region of interest" description="Disordered" evidence="6">
    <location>
        <begin position="726"/>
        <end position="754"/>
    </location>
</feature>
<keyword evidence="7" id="KW-0472">Membrane</keyword>
<dbReference type="GO" id="GO:0005524">
    <property type="term" value="F:ATP binding"/>
    <property type="evidence" value="ECO:0007669"/>
    <property type="project" value="UniProtKB-UniRule"/>
</dbReference>
<dbReference type="InterPro" id="IPR011009">
    <property type="entry name" value="Kinase-like_dom_sf"/>
</dbReference>
<keyword evidence="4 5" id="KW-0067">ATP-binding</keyword>
<dbReference type="Gene3D" id="3.30.200.20">
    <property type="entry name" value="Phosphorylase Kinase, domain 1"/>
    <property type="match status" value="1"/>
</dbReference>
<dbReference type="EMBL" id="CP036525">
    <property type="protein sequence ID" value="QDT04331.1"/>
    <property type="molecule type" value="Genomic_DNA"/>
</dbReference>
<feature type="transmembrane region" description="Helical" evidence="7">
    <location>
        <begin position="62"/>
        <end position="82"/>
    </location>
</feature>
<evidence type="ECO:0000256" key="7">
    <source>
        <dbReference type="SAM" id="Phobius"/>
    </source>
</evidence>
<dbReference type="InterPro" id="IPR017441">
    <property type="entry name" value="Protein_kinase_ATP_BS"/>
</dbReference>
<keyword evidence="7" id="KW-0812">Transmembrane</keyword>
<proteinExistence type="predicted"/>
<keyword evidence="3 9" id="KW-0418">Kinase</keyword>
<dbReference type="PROSITE" id="PS00107">
    <property type="entry name" value="PROTEIN_KINASE_ATP"/>
    <property type="match status" value="1"/>
</dbReference>
<dbReference type="AlphaFoldDB" id="A0A517NB21"/>
<dbReference type="InterPro" id="IPR000719">
    <property type="entry name" value="Prot_kinase_dom"/>
</dbReference>
<sequence length="754" mass="81884">MRSIFNKIETALASHLMDRADPSGTHSHRSVSGGSVSNSAIAQTLWTLNHPTSALARKLGPWIAAMFAIALIVVALTVVWVLRVSMRQWVGDLMRSNLATNVVILDQWLSDRQREVQRITAAPGIQQASAELIAESVQRFQWSADDAGNRPALDAIDDGWAPDIYVGWTLLDREGHIVASSIPALIGQSFLIPAATTEKARLGQPAISPGFACPIAIQSDGPLSIAGSALMAAMAPIVDQKQWVGTLALLIDPSGPPSQLLQVSRIGQTGEVYAFDSRGWLISESRFETQLRAAKILGSESAIRSPLRVAVRDPGIDITQSTPSNLSLAELPLTVMADEATRGGTGENVSGYNDYRGVQVVGAWTWLGNHSMGLASEMNAEEAYAPLNLMNRLLLALLVVASLAAGFLIALAMLLRRMGKRLRTAQKQQRRIGHYQLGESLGRGGMGAVYRASHDLLGREVAIKVLGSASQNSVSVSRFEREAQLTASLRHPNTIDLYDFGRTDAGDLFYVMEYIKGITLQRLVDRYGKQPPARVIHLLLQICGSLSEAHRRGIIHRDIKPANLMISTEPGMHDVLKVLDFGLVKDVVASSAELGLTTSDGITGTPMYMSPETVRDATASNQRSDLYAVGGVGYALLSGVPMFDSDTSVDVCMKQLKEDPLRPSQRINRKLPDDLQNVLMSCLRKDPDQRPHSVDDLAAALRSCDDAGHWDDMDALRWWSLVLDDRPTREGRPDTDGTHDSPPNSDGEAITTAH</sequence>
<dbReference type="SMART" id="SM00220">
    <property type="entry name" value="S_TKc"/>
    <property type="match status" value="1"/>
</dbReference>
<keyword evidence="2 5" id="KW-0547">Nucleotide-binding</keyword>
<evidence type="ECO:0000256" key="5">
    <source>
        <dbReference type="PROSITE-ProRule" id="PRU10141"/>
    </source>
</evidence>
<feature type="transmembrane region" description="Helical" evidence="7">
    <location>
        <begin position="393"/>
        <end position="415"/>
    </location>
</feature>
<dbReference type="CDD" id="cd14014">
    <property type="entry name" value="STKc_PknB_like"/>
    <property type="match status" value="1"/>
</dbReference>
<evidence type="ECO:0000256" key="6">
    <source>
        <dbReference type="SAM" id="MobiDB-lite"/>
    </source>
</evidence>
<evidence type="ECO:0000256" key="2">
    <source>
        <dbReference type="ARBA" id="ARBA00022741"/>
    </source>
</evidence>
<feature type="compositionally biased region" description="Basic and acidic residues" evidence="6">
    <location>
        <begin position="726"/>
        <end position="739"/>
    </location>
</feature>
<dbReference type="PROSITE" id="PS00108">
    <property type="entry name" value="PROTEIN_KINASE_ST"/>
    <property type="match status" value="1"/>
</dbReference>
<evidence type="ECO:0000313" key="9">
    <source>
        <dbReference type="EMBL" id="QDT04331.1"/>
    </source>
</evidence>
<evidence type="ECO:0000256" key="3">
    <source>
        <dbReference type="ARBA" id="ARBA00022777"/>
    </source>
</evidence>
<name>A0A517NB21_9BACT</name>
<feature type="domain" description="Protein kinase" evidence="8">
    <location>
        <begin position="435"/>
        <end position="702"/>
    </location>
</feature>
<keyword evidence="10" id="KW-1185">Reference proteome</keyword>
<dbReference type="PANTHER" id="PTHR43289">
    <property type="entry name" value="MITOGEN-ACTIVATED PROTEIN KINASE KINASE KINASE 20-RELATED"/>
    <property type="match status" value="1"/>
</dbReference>
<dbReference type="EC" id="2.7.11.1" evidence="9"/>
<evidence type="ECO:0000259" key="8">
    <source>
        <dbReference type="PROSITE" id="PS50011"/>
    </source>
</evidence>
<dbReference type="OrthoDB" id="6111975at2"/>
<dbReference type="PROSITE" id="PS50011">
    <property type="entry name" value="PROTEIN_KINASE_DOM"/>
    <property type="match status" value="1"/>
</dbReference>
<dbReference type="Pfam" id="PF00069">
    <property type="entry name" value="Pkinase"/>
    <property type="match status" value="1"/>
</dbReference>
<accession>A0A517NB21</accession>
<dbReference type="SUPFAM" id="SSF56112">
    <property type="entry name" value="Protein kinase-like (PK-like)"/>
    <property type="match status" value="1"/>
</dbReference>
<dbReference type="Gene3D" id="1.10.510.10">
    <property type="entry name" value="Transferase(Phosphotransferase) domain 1"/>
    <property type="match status" value="1"/>
</dbReference>
<gene>
    <name evidence="9" type="primary">pknB_4</name>
    <name evidence="9" type="ORF">K227x_27210</name>
</gene>
<protein>
    <submittedName>
        <fullName evidence="9">Serine/threonine-protein kinase PknB</fullName>
        <ecNumber evidence="9">2.7.11.1</ecNumber>
    </submittedName>
</protein>
<organism evidence="9 10">
    <name type="scientific">Rubripirellula lacrimiformis</name>
    <dbReference type="NCBI Taxonomy" id="1930273"/>
    <lineage>
        <taxon>Bacteria</taxon>
        <taxon>Pseudomonadati</taxon>
        <taxon>Planctomycetota</taxon>
        <taxon>Planctomycetia</taxon>
        <taxon>Pirellulales</taxon>
        <taxon>Pirellulaceae</taxon>
        <taxon>Rubripirellula</taxon>
    </lineage>
</organism>
<dbReference type="GO" id="GO:0004674">
    <property type="term" value="F:protein serine/threonine kinase activity"/>
    <property type="evidence" value="ECO:0007669"/>
    <property type="project" value="UniProtKB-EC"/>
</dbReference>
<evidence type="ECO:0000256" key="4">
    <source>
        <dbReference type="ARBA" id="ARBA00022840"/>
    </source>
</evidence>
<dbReference type="RefSeq" id="WP_145169904.1">
    <property type="nucleotide sequence ID" value="NZ_CP036525.1"/>
</dbReference>
<dbReference type="PANTHER" id="PTHR43289:SF6">
    <property type="entry name" value="SERINE_THREONINE-PROTEIN KINASE NEKL-3"/>
    <property type="match status" value="1"/>
</dbReference>
<evidence type="ECO:0000313" key="10">
    <source>
        <dbReference type="Proteomes" id="UP000318538"/>
    </source>
</evidence>
<keyword evidence="1 9" id="KW-0808">Transferase</keyword>
<feature type="binding site" evidence="5">
    <location>
        <position position="464"/>
    </location>
    <ligand>
        <name>ATP</name>
        <dbReference type="ChEBI" id="CHEBI:30616"/>
    </ligand>
</feature>
<reference evidence="9 10" key="1">
    <citation type="submission" date="2019-02" db="EMBL/GenBank/DDBJ databases">
        <title>Deep-cultivation of Planctomycetes and their phenomic and genomic characterization uncovers novel biology.</title>
        <authorList>
            <person name="Wiegand S."/>
            <person name="Jogler M."/>
            <person name="Boedeker C."/>
            <person name="Pinto D."/>
            <person name="Vollmers J."/>
            <person name="Rivas-Marin E."/>
            <person name="Kohn T."/>
            <person name="Peeters S.H."/>
            <person name="Heuer A."/>
            <person name="Rast P."/>
            <person name="Oberbeckmann S."/>
            <person name="Bunk B."/>
            <person name="Jeske O."/>
            <person name="Meyerdierks A."/>
            <person name="Storesund J.E."/>
            <person name="Kallscheuer N."/>
            <person name="Luecker S."/>
            <person name="Lage O.M."/>
            <person name="Pohl T."/>
            <person name="Merkel B.J."/>
            <person name="Hornburger P."/>
            <person name="Mueller R.-W."/>
            <person name="Bruemmer F."/>
            <person name="Labrenz M."/>
            <person name="Spormann A.M."/>
            <person name="Op den Camp H."/>
            <person name="Overmann J."/>
            <person name="Amann R."/>
            <person name="Jetten M.S.M."/>
            <person name="Mascher T."/>
            <person name="Medema M.H."/>
            <person name="Devos D.P."/>
            <person name="Kaster A.-K."/>
            <person name="Ovreas L."/>
            <person name="Rohde M."/>
            <person name="Galperin M.Y."/>
            <person name="Jogler C."/>
        </authorList>
    </citation>
    <scope>NUCLEOTIDE SEQUENCE [LARGE SCALE GENOMIC DNA]</scope>
    <source>
        <strain evidence="9 10">K22_7</strain>
    </source>
</reference>
<dbReference type="InterPro" id="IPR008271">
    <property type="entry name" value="Ser/Thr_kinase_AS"/>
</dbReference>
<dbReference type="KEGG" id="rlc:K227x_27210"/>
<dbReference type="Proteomes" id="UP000318538">
    <property type="component" value="Chromosome"/>
</dbReference>
<evidence type="ECO:0000256" key="1">
    <source>
        <dbReference type="ARBA" id="ARBA00022679"/>
    </source>
</evidence>